<dbReference type="EMBL" id="FMXA01000003">
    <property type="protein sequence ID" value="SDA37404.1"/>
    <property type="molecule type" value="Genomic_DNA"/>
</dbReference>
<name>A0A1G5UUU5_9FIRM</name>
<dbReference type="GeneID" id="87755159"/>
<dbReference type="AlphaFoldDB" id="A0A1G5UUU5"/>
<proteinExistence type="predicted"/>
<sequence>MKRLIAGIATLLIAGNAVALAEEPATAGAELHMPYEAAETIDTVKDTVNQQMQAKIALQNYFKRSVKLADGVMQKASFPRHVSFYPVGRAESSQGTLLISQKGRQTAALVFMMDSLADDPVLGGFFAADTMPEASQNILTFYGRMQMAAGDIINASLLHGVEAVRDEDFPLPYDFAAVDVNQIHGPTLLSQRPRIYVADMRMVASIDGILFPLHIRQYLFRSQAHIHFMTVICRDSEFKLIKEKSDELVRKMAQ</sequence>
<dbReference type="Proteomes" id="UP000199689">
    <property type="component" value="Unassembled WGS sequence"/>
</dbReference>
<organism evidence="2 3">
    <name type="scientific">Allisonella histaminiformans</name>
    <dbReference type="NCBI Taxonomy" id="209880"/>
    <lineage>
        <taxon>Bacteria</taxon>
        <taxon>Bacillati</taxon>
        <taxon>Bacillota</taxon>
        <taxon>Negativicutes</taxon>
        <taxon>Veillonellales</taxon>
        <taxon>Veillonellaceae</taxon>
        <taxon>Allisonella</taxon>
    </lineage>
</organism>
<dbReference type="RefSeq" id="WP_091362712.1">
    <property type="nucleotide sequence ID" value="NZ_FMXA01000003.1"/>
</dbReference>
<dbReference type="STRING" id="209880.SAMN02910343_00103"/>
<accession>A0A1G5UUU5</accession>
<keyword evidence="1" id="KW-0732">Signal</keyword>
<evidence type="ECO:0000313" key="3">
    <source>
        <dbReference type="Proteomes" id="UP000199689"/>
    </source>
</evidence>
<evidence type="ECO:0000256" key="1">
    <source>
        <dbReference type="SAM" id="SignalP"/>
    </source>
</evidence>
<feature type="chain" id="PRO_5011431845" evidence="1">
    <location>
        <begin position="22"/>
        <end position="254"/>
    </location>
</feature>
<feature type="signal peptide" evidence="1">
    <location>
        <begin position="1"/>
        <end position="21"/>
    </location>
</feature>
<reference evidence="2 3" key="1">
    <citation type="submission" date="2016-10" db="EMBL/GenBank/DDBJ databases">
        <authorList>
            <person name="de Groot N.N."/>
        </authorList>
    </citation>
    <scope>NUCLEOTIDE SEQUENCE [LARGE SCALE GENOMIC DNA]</scope>
    <source>
        <strain evidence="2 3">DSM 15230</strain>
    </source>
</reference>
<evidence type="ECO:0000313" key="2">
    <source>
        <dbReference type="EMBL" id="SDA37404.1"/>
    </source>
</evidence>
<keyword evidence="3" id="KW-1185">Reference proteome</keyword>
<gene>
    <name evidence="2" type="ORF">SAMN02910343_00103</name>
</gene>
<protein>
    <submittedName>
        <fullName evidence="2">Uncharacterized protein</fullName>
    </submittedName>
</protein>